<evidence type="ECO:0000256" key="2">
    <source>
        <dbReference type="ARBA" id="ARBA00008854"/>
    </source>
</evidence>
<keyword evidence="4 6" id="KW-1133">Transmembrane helix</keyword>
<gene>
    <name evidence="7" type="ORF">V8P97_01420</name>
</gene>
<comment type="subcellular location">
    <subcellularLocation>
        <location evidence="1">Membrane</location>
        <topology evidence="1">Single-pass membrane protein</topology>
    </subcellularLocation>
</comment>
<protein>
    <submittedName>
        <fullName evidence="7">LemA family protein</fullName>
    </submittedName>
</protein>
<evidence type="ECO:0000313" key="8">
    <source>
        <dbReference type="Proteomes" id="UP001373159"/>
    </source>
</evidence>
<dbReference type="InterPro" id="IPR007156">
    <property type="entry name" value="MamQ_LemA"/>
</dbReference>
<evidence type="ECO:0000256" key="5">
    <source>
        <dbReference type="ARBA" id="ARBA00023136"/>
    </source>
</evidence>
<comment type="caution">
    <text evidence="7">The sequence shown here is derived from an EMBL/GenBank/DDBJ whole genome shotgun (WGS) entry which is preliminary data.</text>
</comment>
<evidence type="ECO:0000256" key="3">
    <source>
        <dbReference type="ARBA" id="ARBA00022692"/>
    </source>
</evidence>
<dbReference type="PANTHER" id="PTHR34478:SF2">
    <property type="entry name" value="MEMBRANE PROTEIN"/>
    <property type="match status" value="1"/>
</dbReference>
<evidence type="ECO:0000313" key="7">
    <source>
        <dbReference type="EMBL" id="MEK0306137.1"/>
    </source>
</evidence>
<evidence type="ECO:0000256" key="4">
    <source>
        <dbReference type="ARBA" id="ARBA00022989"/>
    </source>
</evidence>
<dbReference type="EMBL" id="JBANBB010000001">
    <property type="protein sequence ID" value="MEK0306137.1"/>
    <property type="molecule type" value="Genomic_DNA"/>
</dbReference>
<keyword evidence="5 6" id="KW-0472">Membrane</keyword>
<dbReference type="Pfam" id="PF04011">
    <property type="entry name" value="LemA"/>
    <property type="match status" value="1"/>
</dbReference>
<evidence type="ECO:0000256" key="6">
    <source>
        <dbReference type="SAM" id="Phobius"/>
    </source>
</evidence>
<proteinExistence type="inferred from homology"/>
<dbReference type="PANTHER" id="PTHR34478">
    <property type="entry name" value="PROTEIN LEMA"/>
    <property type="match status" value="1"/>
</dbReference>
<dbReference type="Proteomes" id="UP001373159">
    <property type="component" value="Unassembled WGS sequence"/>
</dbReference>
<keyword evidence="3 6" id="KW-0812">Transmembrane</keyword>
<accession>A0ABU8ZNX3</accession>
<dbReference type="SUPFAM" id="SSF140478">
    <property type="entry name" value="LemA-like"/>
    <property type="match status" value="1"/>
</dbReference>
<reference evidence="7 8" key="1">
    <citation type="submission" date="2024-02" db="EMBL/GenBank/DDBJ databases">
        <title>Bifidobacterium honeyensis sp. nov., isolated from the comb honey.</title>
        <authorList>
            <person name="Liu W."/>
            <person name="Li Y."/>
        </authorList>
    </citation>
    <scope>NUCLEOTIDE SEQUENCE [LARGE SCALE GENOMIC DNA]</scope>
    <source>
        <strain evidence="7 8">IMAU50988</strain>
    </source>
</reference>
<name>A0ABU8ZNX3_9BIFI</name>
<sequence>MNPWVVALIIVLVVIVLLILWGIATYNTLVSLRNRVANGWSQIDVQLKQRSDLVPNLVQTVKGYASHESSVFEEVARARAGATQAAAASNADPGDRQAMVQRIQAENKLGQSLVNLMATAEAYPELKANQNFLDLQAQLKELEQKIAYARQFYNDVAQKFNIKIESVPSNIIAGLFNFQQVQFFQADEASRQAPQVNFGG</sequence>
<evidence type="ECO:0000256" key="1">
    <source>
        <dbReference type="ARBA" id="ARBA00004167"/>
    </source>
</evidence>
<dbReference type="InterPro" id="IPR023353">
    <property type="entry name" value="LemA-like_dom_sf"/>
</dbReference>
<comment type="similarity">
    <text evidence="2">Belongs to the LemA family.</text>
</comment>
<dbReference type="Gene3D" id="1.20.1440.20">
    <property type="entry name" value="LemA-like domain"/>
    <property type="match status" value="1"/>
</dbReference>
<organism evidence="7 8">
    <name type="scientific">Bifidobacterium favimelis</name>
    <dbReference type="NCBI Taxonomy" id="3122979"/>
    <lineage>
        <taxon>Bacteria</taxon>
        <taxon>Bacillati</taxon>
        <taxon>Actinomycetota</taxon>
        <taxon>Actinomycetes</taxon>
        <taxon>Bifidobacteriales</taxon>
        <taxon>Bifidobacteriaceae</taxon>
        <taxon>Bifidobacterium</taxon>
    </lineage>
</organism>
<feature type="transmembrane region" description="Helical" evidence="6">
    <location>
        <begin position="6"/>
        <end position="26"/>
    </location>
</feature>
<keyword evidence="8" id="KW-1185">Reference proteome</keyword>
<dbReference type="RefSeq" id="WP_340469691.1">
    <property type="nucleotide sequence ID" value="NZ_JBANBB010000001.1"/>
</dbReference>